<evidence type="ECO:0000256" key="4">
    <source>
        <dbReference type="SAM" id="SignalP"/>
    </source>
</evidence>
<evidence type="ECO:0000256" key="1">
    <source>
        <dbReference type="ARBA" id="ARBA00022690"/>
    </source>
</evidence>
<feature type="chain" id="PRO_5039914523" evidence="4">
    <location>
        <begin position="20"/>
        <end position="78"/>
    </location>
</feature>
<dbReference type="GO" id="GO:0004867">
    <property type="term" value="F:serine-type endopeptidase inhibitor activity"/>
    <property type="evidence" value="ECO:0007669"/>
    <property type="project" value="UniProtKB-KW"/>
</dbReference>
<dbReference type="Proteomes" id="UP000301870">
    <property type="component" value="Chromosome 10"/>
</dbReference>
<keyword evidence="6" id="KW-1185">Reference proteome</keyword>
<name>A0A9J7DRH7_SPOLT</name>
<dbReference type="PROSITE" id="PS50279">
    <property type="entry name" value="BPTI_KUNITZ_2"/>
    <property type="match status" value="1"/>
</dbReference>
<dbReference type="OrthoDB" id="4473401at2759"/>
<dbReference type="InterPro" id="IPR036880">
    <property type="entry name" value="Kunitz_BPTI_sf"/>
</dbReference>
<keyword evidence="4" id="KW-0732">Signal</keyword>
<feature type="signal peptide" evidence="4">
    <location>
        <begin position="1"/>
        <end position="19"/>
    </location>
</feature>
<dbReference type="PANTHER" id="PTHR10083:SF328">
    <property type="entry name" value="TISSUE FACTOR PATHWAY INHIBITOR"/>
    <property type="match status" value="1"/>
</dbReference>
<dbReference type="KEGG" id="sliu:111349968"/>
<reference evidence="7" key="1">
    <citation type="submission" date="2025-08" db="UniProtKB">
        <authorList>
            <consortium name="RefSeq"/>
        </authorList>
    </citation>
    <scope>IDENTIFICATION</scope>
    <source>
        <strain evidence="7">Ishihara</strain>
        <tissue evidence="7">Whole body</tissue>
    </source>
</reference>
<dbReference type="FunFam" id="4.10.410.10:FF:000020">
    <property type="entry name" value="Collagen, type VI, alpha 3"/>
    <property type="match status" value="1"/>
</dbReference>
<dbReference type="InterPro" id="IPR002223">
    <property type="entry name" value="Kunitz_BPTI"/>
</dbReference>
<keyword evidence="3" id="KW-1015">Disulfide bond</keyword>
<keyword evidence="2" id="KW-0722">Serine protease inhibitor</keyword>
<dbReference type="InterPro" id="IPR050098">
    <property type="entry name" value="TFPI/VKTCI-like"/>
</dbReference>
<dbReference type="SMART" id="SM00131">
    <property type="entry name" value="KU"/>
    <property type="match status" value="1"/>
</dbReference>
<evidence type="ECO:0000256" key="3">
    <source>
        <dbReference type="ARBA" id="ARBA00023157"/>
    </source>
</evidence>
<dbReference type="GO" id="GO:0005615">
    <property type="term" value="C:extracellular space"/>
    <property type="evidence" value="ECO:0007669"/>
    <property type="project" value="TreeGrafter"/>
</dbReference>
<evidence type="ECO:0000313" key="6">
    <source>
        <dbReference type="Proteomes" id="UP000301870"/>
    </source>
</evidence>
<dbReference type="RefSeq" id="XP_022817105.1">
    <property type="nucleotide sequence ID" value="XM_022961337.1"/>
</dbReference>
<dbReference type="SUPFAM" id="SSF57362">
    <property type="entry name" value="BPTI-like"/>
    <property type="match status" value="1"/>
</dbReference>
<sequence length="78" mass="9061">MKFLYFLVFLVLSVQYIFGATDPDCLEPIKTGRCRGYFIRYAYNTTSGRCQSFVYGGCQANNNNFQTFRQCEEKCINP</sequence>
<evidence type="ECO:0000313" key="7">
    <source>
        <dbReference type="RefSeq" id="XP_022817105.1"/>
    </source>
</evidence>
<dbReference type="InterPro" id="IPR020901">
    <property type="entry name" value="Prtase_inh_Kunz-CS"/>
</dbReference>
<evidence type="ECO:0000259" key="5">
    <source>
        <dbReference type="PROSITE" id="PS50279"/>
    </source>
</evidence>
<feature type="domain" description="BPTI/Kunitz inhibitor" evidence="5">
    <location>
        <begin position="25"/>
        <end position="75"/>
    </location>
</feature>
<dbReference type="Pfam" id="PF00014">
    <property type="entry name" value="Kunitz_BPTI"/>
    <property type="match status" value="1"/>
</dbReference>
<dbReference type="PROSITE" id="PS00280">
    <property type="entry name" value="BPTI_KUNITZ_1"/>
    <property type="match status" value="1"/>
</dbReference>
<dbReference type="PRINTS" id="PR00759">
    <property type="entry name" value="BASICPTASE"/>
</dbReference>
<protein>
    <submittedName>
        <fullName evidence="7">Trypsin inhibitor-like</fullName>
    </submittedName>
</protein>
<dbReference type="GeneID" id="111349968"/>
<accession>A0A9J7DRH7</accession>
<dbReference type="AlphaFoldDB" id="A0A9J7DRH7"/>
<organism evidence="6 7">
    <name type="scientific">Spodoptera litura</name>
    <name type="common">Asian cotton leafworm</name>
    <dbReference type="NCBI Taxonomy" id="69820"/>
    <lineage>
        <taxon>Eukaryota</taxon>
        <taxon>Metazoa</taxon>
        <taxon>Ecdysozoa</taxon>
        <taxon>Arthropoda</taxon>
        <taxon>Hexapoda</taxon>
        <taxon>Insecta</taxon>
        <taxon>Pterygota</taxon>
        <taxon>Neoptera</taxon>
        <taxon>Endopterygota</taxon>
        <taxon>Lepidoptera</taxon>
        <taxon>Glossata</taxon>
        <taxon>Ditrysia</taxon>
        <taxon>Noctuoidea</taxon>
        <taxon>Noctuidae</taxon>
        <taxon>Amphipyrinae</taxon>
        <taxon>Spodoptera</taxon>
    </lineage>
</organism>
<dbReference type="PANTHER" id="PTHR10083">
    <property type="entry name" value="KUNITZ-TYPE PROTEASE INHIBITOR-RELATED"/>
    <property type="match status" value="1"/>
</dbReference>
<dbReference type="Gene3D" id="4.10.410.10">
    <property type="entry name" value="Pancreatic trypsin inhibitor Kunitz domain"/>
    <property type="match status" value="1"/>
</dbReference>
<keyword evidence="1" id="KW-0646">Protease inhibitor</keyword>
<gene>
    <name evidence="7" type="primary">LOC111349968</name>
</gene>
<proteinExistence type="predicted"/>
<evidence type="ECO:0000256" key="2">
    <source>
        <dbReference type="ARBA" id="ARBA00022900"/>
    </source>
</evidence>